<dbReference type="SMART" id="SM00678">
    <property type="entry name" value="WWE"/>
    <property type="match status" value="1"/>
</dbReference>
<dbReference type="EMBL" id="CAWUFR010000984">
    <property type="protein sequence ID" value="CAK6982283.1"/>
    <property type="molecule type" value="Genomic_DNA"/>
</dbReference>
<evidence type="ECO:0000256" key="3">
    <source>
        <dbReference type="ARBA" id="ARBA00023242"/>
    </source>
</evidence>
<keyword evidence="9" id="KW-1185">Reference proteome</keyword>
<dbReference type="Pfam" id="PF02825">
    <property type="entry name" value="WWE"/>
    <property type="match status" value="2"/>
</dbReference>
<dbReference type="InterPro" id="IPR004170">
    <property type="entry name" value="WWE_dom"/>
</dbReference>
<gene>
    <name evidence="8" type="ORF">FSCOSCO3_A013838</name>
</gene>
<dbReference type="Proteomes" id="UP001314229">
    <property type="component" value="Unassembled WGS sequence"/>
</dbReference>
<comment type="pathway">
    <text evidence="2">Protein modification; protein ubiquitination.</text>
</comment>
<comment type="similarity">
    <text evidence="4">Belongs to the ARTD/PARP family.</text>
</comment>
<evidence type="ECO:0000259" key="7">
    <source>
        <dbReference type="PROSITE" id="PS50918"/>
    </source>
</evidence>
<name>A0AAV1QDV0_SCOSC</name>
<evidence type="ECO:0000313" key="8">
    <source>
        <dbReference type="EMBL" id="CAK6982283.1"/>
    </source>
</evidence>
<evidence type="ECO:0000313" key="9">
    <source>
        <dbReference type="Proteomes" id="UP001314229"/>
    </source>
</evidence>
<evidence type="ECO:0000256" key="2">
    <source>
        <dbReference type="ARBA" id="ARBA00004906"/>
    </source>
</evidence>
<dbReference type="Gene3D" id="3.30.720.50">
    <property type="match status" value="2"/>
</dbReference>
<feature type="compositionally biased region" description="Polar residues" evidence="5">
    <location>
        <begin position="341"/>
        <end position="360"/>
    </location>
</feature>
<dbReference type="PANTHER" id="PTHR45740">
    <property type="entry name" value="POLY [ADP-RIBOSE] POLYMERASE"/>
    <property type="match status" value="1"/>
</dbReference>
<dbReference type="GO" id="GO:0003950">
    <property type="term" value="F:NAD+ poly-ADP-ribosyltransferase activity"/>
    <property type="evidence" value="ECO:0007669"/>
    <property type="project" value="TreeGrafter"/>
</dbReference>
<keyword evidence="6" id="KW-1133">Transmembrane helix</keyword>
<dbReference type="SUPFAM" id="SSF117839">
    <property type="entry name" value="WWE domain"/>
    <property type="match status" value="2"/>
</dbReference>
<protein>
    <submittedName>
        <fullName evidence="8">Uncharacterized protein LOC128354439 isoform X2</fullName>
    </submittedName>
</protein>
<feature type="compositionally biased region" description="Polar residues" evidence="5">
    <location>
        <begin position="288"/>
        <end position="313"/>
    </location>
</feature>
<accession>A0AAV1QDV0</accession>
<evidence type="ECO:0000256" key="4">
    <source>
        <dbReference type="ARBA" id="ARBA00024347"/>
    </source>
</evidence>
<feature type="non-terminal residue" evidence="8">
    <location>
        <position position="1"/>
    </location>
</feature>
<evidence type="ECO:0000256" key="1">
    <source>
        <dbReference type="ARBA" id="ARBA00004123"/>
    </source>
</evidence>
<feature type="region of interest" description="Disordered" evidence="5">
    <location>
        <begin position="123"/>
        <end position="146"/>
    </location>
</feature>
<sequence length="360" mass="40311">DQTSRPVSPAFEVPLAVCSSIIIIIFIIFFYFRHKNRKAAAAYSQSLKPQWQYEGERSGDWCDFIETRKCSVTSDEIEEQYQENNNGKMRLAGEEYELDFKAKTKTNLTTGKARMIRRVLLPPASPPAEEETSTQNTTSAPGTSNETEMRVMLPAVRHTSNQEPTSVVTRSNSNIAGFKPQWEYERSGGGWHDFRKKRGLLNECSVTNDEIQRWYQENPNVKMSLTVDGKPCELDFKKMILTNLEDTTESHIRFVFVLPPRFLKAVFAAFPLKSRFAGEADGTEQDVQESSNQDSTSVVTHSNSNRAVISTVSEVHETSAQDLEAPSNDTAEPSSLPAVEETSTQKTTSAAAPETSNETE</sequence>
<comment type="caution">
    <text evidence="8">The sequence shown here is derived from an EMBL/GenBank/DDBJ whole genome shotgun (WGS) entry which is preliminary data.</text>
</comment>
<keyword evidence="6" id="KW-0472">Membrane</keyword>
<dbReference type="GO" id="GO:1990404">
    <property type="term" value="F:NAD+-protein mono-ADP-ribosyltransferase activity"/>
    <property type="evidence" value="ECO:0007669"/>
    <property type="project" value="TreeGrafter"/>
</dbReference>
<dbReference type="InterPro" id="IPR018123">
    <property type="entry name" value="WWE-dom_subgr"/>
</dbReference>
<reference evidence="8 9" key="1">
    <citation type="submission" date="2024-01" db="EMBL/GenBank/DDBJ databases">
        <authorList>
            <person name="Alioto T."/>
            <person name="Alioto T."/>
            <person name="Gomez Garrido J."/>
        </authorList>
    </citation>
    <scope>NUCLEOTIDE SEQUENCE [LARGE SCALE GENOMIC DNA]</scope>
</reference>
<organism evidence="8 9">
    <name type="scientific">Scomber scombrus</name>
    <name type="common">Atlantic mackerel</name>
    <name type="synonym">Scomber vernalis</name>
    <dbReference type="NCBI Taxonomy" id="13677"/>
    <lineage>
        <taxon>Eukaryota</taxon>
        <taxon>Metazoa</taxon>
        <taxon>Chordata</taxon>
        <taxon>Craniata</taxon>
        <taxon>Vertebrata</taxon>
        <taxon>Euteleostomi</taxon>
        <taxon>Actinopterygii</taxon>
        <taxon>Neopterygii</taxon>
        <taxon>Teleostei</taxon>
        <taxon>Neoteleostei</taxon>
        <taxon>Acanthomorphata</taxon>
        <taxon>Pelagiaria</taxon>
        <taxon>Scombriformes</taxon>
        <taxon>Scombridae</taxon>
        <taxon>Scomber</taxon>
    </lineage>
</organism>
<dbReference type="GO" id="GO:0008270">
    <property type="term" value="F:zinc ion binding"/>
    <property type="evidence" value="ECO:0007669"/>
    <property type="project" value="InterPro"/>
</dbReference>
<feature type="transmembrane region" description="Helical" evidence="6">
    <location>
        <begin position="13"/>
        <end position="32"/>
    </location>
</feature>
<dbReference type="InterPro" id="IPR051712">
    <property type="entry name" value="ARTD-AVP"/>
</dbReference>
<feature type="compositionally biased region" description="Polar residues" evidence="5">
    <location>
        <begin position="135"/>
        <end position="146"/>
    </location>
</feature>
<comment type="subcellular location">
    <subcellularLocation>
        <location evidence="1">Nucleus</location>
    </subcellularLocation>
</comment>
<feature type="domain" description="WWE" evidence="7">
    <location>
        <begin position="168"/>
        <end position="254"/>
    </location>
</feature>
<proteinExistence type="inferred from homology"/>
<feature type="domain" description="WWE" evidence="7">
    <location>
        <begin position="36"/>
        <end position="118"/>
    </location>
</feature>
<dbReference type="GO" id="GO:0005634">
    <property type="term" value="C:nucleus"/>
    <property type="evidence" value="ECO:0007669"/>
    <property type="project" value="UniProtKB-SubCell"/>
</dbReference>
<dbReference type="PANTHER" id="PTHR45740:SF2">
    <property type="entry name" value="POLY [ADP-RIBOSE] POLYMERASE"/>
    <property type="match status" value="1"/>
</dbReference>
<keyword evidence="3" id="KW-0539">Nucleus</keyword>
<feature type="region of interest" description="Disordered" evidence="5">
    <location>
        <begin position="281"/>
        <end position="360"/>
    </location>
</feature>
<evidence type="ECO:0000256" key="6">
    <source>
        <dbReference type="SAM" id="Phobius"/>
    </source>
</evidence>
<dbReference type="PROSITE" id="PS50918">
    <property type="entry name" value="WWE"/>
    <property type="match status" value="2"/>
</dbReference>
<dbReference type="AlphaFoldDB" id="A0AAV1QDV0"/>
<keyword evidence="6" id="KW-0812">Transmembrane</keyword>
<dbReference type="InterPro" id="IPR037197">
    <property type="entry name" value="WWE_dom_sf"/>
</dbReference>
<feature type="compositionally biased region" description="Polar residues" evidence="5">
    <location>
        <begin position="320"/>
        <end position="333"/>
    </location>
</feature>
<evidence type="ECO:0000256" key="5">
    <source>
        <dbReference type="SAM" id="MobiDB-lite"/>
    </source>
</evidence>